<accession>A0A8J3QJG5</accession>
<protein>
    <recommendedName>
        <fullName evidence="3">GH18 domain-containing protein</fullName>
    </recommendedName>
</protein>
<evidence type="ECO:0000313" key="2">
    <source>
        <dbReference type="Proteomes" id="UP000612899"/>
    </source>
</evidence>
<evidence type="ECO:0008006" key="3">
    <source>
        <dbReference type="Google" id="ProtNLM"/>
    </source>
</evidence>
<dbReference type="Proteomes" id="UP000612899">
    <property type="component" value="Unassembled WGS sequence"/>
</dbReference>
<dbReference type="InterPro" id="IPR017853">
    <property type="entry name" value="GH"/>
</dbReference>
<sequence>MLVAGTLVALHAESSGTPEAAARGTGKDALWLGHAWLDGRKAQADVDSLVAQLRTTGVHDLLVHAGPLELDGALDLGRIPRAQWFTAAIHQALPGVRVQAWLGAHRVPDETPVKDVLDLGFDGVHYDFEPVAEGDDRLISLLRKTHEVTRQHGAILSVSAIHTEPWPGVAAGMNLIPGQLALWSTAYLGRVAQEVDQIAVMSYDTALPTEAAYAGYLKRVTENALRVVPPRVALLMGVPAYHDERFLRYDRAETMAAAVHGIRLALGSTPPQRDFGVALYVDFAATEQDWASYRRDWADPPAVG</sequence>
<dbReference type="Gene3D" id="3.20.20.80">
    <property type="entry name" value="Glycosidases"/>
    <property type="match status" value="1"/>
</dbReference>
<gene>
    <name evidence="1" type="ORF">Rhe02_88440</name>
</gene>
<comment type="caution">
    <text evidence="1">The sequence shown here is derived from an EMBL/GenBank/DDBJ whole genome shotgun (WGS) entry which is preliminary data.</text>
</comment>
<keyword evidence="2" id="KW-1185">Reference proteome</keyword>
<reference evidence="1" key="1">
    <citation type="submission" date="2021-01" db="EMBL/GenBank/DDBJ databases">
        <title>Whole genome shotgun sequence of Rhizocola hellebori NBRC 109834.</title>
        <authorList>
            <person name="Komaki H."/>
            <person name="Tamura T."/>
        </authorList>
    </citation>
    <scope>NUCLEOTIDE SEQUENCE</scope>
    <source>
        <strain evidence="1">NBRC 109834</strain>
    </source>
</reference>
<dbReference type="SUPFAM" id="SSF51445">
    <property type="entry name" value="(Trans)glycosidases"/>
    <property type="match status" value="1"/>
</dbReference>
<evidence type="ECO:0000313" key="1">
    <source>
        <dbReference type="EMBL" id="GIH10777.1"/>
    </source>
</evidence>
<dbReference type="EMBL" id="BONY01000106">
    <property type="protein sequence ID" value="GIH10777.1"/>
    <property type="molecule type" value="Genomic_DNA"/>
</dbReference>
<dbReference type="AlphaFoldDB" id="A0A8J3QJG5"/>
<organism evidence="1 2">
    <name type="scientific">Rhizocola hellebori</name>
    <dbReference type="NCBI Taxonomy" id="1392758"/>
    <lineage>
        <taxon>Bacteria</taxon>
        <taxon>Bacillati</taxon>
        <taxon>Actinomycetota</taxon>
        <taxon>Actinomycetes</taxon>
        <taxon>Micromonosporales</taxon>
        <taxon>Micromonosporaceae</taxon>
        <taxon>Rhizocola</taxon>
    </lineage>
</organism>
<proteinExistence type="predicted"/>
<name>A0A8J3QJG5_9ACTN</name>